<feature type="domain" description="YCII-related" evidence="2">
    <location>
        <begin position="49"/>
        <end position="133"/>
    </location>
</feature>
<evidence type="ECO:0000256" key="1">
    <source>
        <dbReference type="ARBA" id="ARBA00007689"/>
    </source>
</evidence>
<name>A0A7X8SJ28_9BACT</name>
<evidence type="ECO:0000259" key="2">
    <source>
        <dbReference type="Pfam" id="PF03795"/>
    </source>
</evidence>
<dbReference type="Proteomes" id="UP000585050">
    <property type="component" value="Unassembled WGS sequence"/>
</dbReference>
<proteinExistence type="inferred from homology"/>
<dbReference type="RefSeq" id="WP_168881850.1">
    <property type="nucleotide sequence ID" value="NZ_JABAIL010000002.1"/>
</dbReference>
<organism evidence="3 4">
    <name type="scientific">Flammeovirga agarivorans</name>
    <dbReference type="NCBI Taxonomy" id="2726742"/>
    <lineage>
        <taxon>Bacteria</taxon>
        <taxon>Pseudomonadati</taxon>
        <taxon>Bacteroidota</taxon>
        <taxon>Cytophagia</taxon>
        <taxon>Cytophagales</taxon>
        <taxon>Flammeovirgaceae</taxon>
        <taxon>Flammeovirga</taxon>
    </lineage>
</organism>
<evidence type="ECO:0000313" key="3">
    <source>
        <dbReference type="EMBL" id="NLR91151.1"/>
    </source>
</evidence>
<dbReference type="Gene3D" id="3.30.70.1060">
    <property type="entry name" value="Dimeric alpha+beta barrel"/>
    <property type="match status" value="1"/>
</dbReference>
<dbReference type="InterPro" id="IPR011008">
    <property type="entry name" value="Dimeric_a/b-barrel"/>
</dbReference>
<evidence type="ECO:0000313" key="4">
    <source>
        <dbReference type="Proteomes" id="UP000585050"/>
    </source>
</evidence>
<reference evidence="3 4" key="1">
    <citation type="submission" date="2020-04" db="EMBL/GenBank/DDBJ databases">
        <title>Flammeovirga sp. SR4, a novel species isolated from seawater.</title>
        <authorList>
            <person name="Wang X."/>
        </authorList>
    </citation>
    <scope>NUCLEOTIDE SEQUENCE [LARGE SCALE GENOMIC DNA]</scope>
    <source>
        <strain evidence="3 4">SR4</strain>
    </source>
</reference>
<accession>A0A7X8SJ28</accession>
<dbReference type="SUPFAM" id="SSF54909">
    <property type="entry name" value="Dimeric alpha+beta barrel"/>
    <property type="match status" value="1"/>
</dbReference>
<keyword evidence="4" id="KW-1185">Reference proteome</keyword>
<dbReference type="Pfam" id="PF03795">
    <property type="entry name" value="YCII"/>
    <property type="match status" value="1"/>
</dbReference>
<sequence>MKNILLLLLLSTFFIGCTTPTSPNNHNDYDASLALKYGADDYGMKKFVMAFLKKGPNRNLSKEDAFQLQKAHLENINKMAEEGKLVLAGPFFGDGDIRGIYIFDVESIEEAEALTKTDPAIQAGSLVMDLKEWYGSAAVMAIPDLHKKLEKKNVTEGER</sequence>
<dbReference type="AlphaFoldDB" id="A0A7X8SJ28"/>
<comment type="similarity">
    <text evidence="1">Belongs to the YciI family.</text>
</comment>
<dbReference type="PROSITE" id="PS51257">
    <property type="entry name" value="PROKAR_LIPOPROTEIN"/>
    <property type="match status" value="1"/>
</dbReference>
<protein>
    <recommendedName>
        <fullName evidence="2">YCII-related domain-containing protein</fullName>
    </recommendedName>
</protein>
<dbReference type="EMBL" id="JABAIL010000002">
    <property type="protein sequence ID" value="NLR91151.1"/>
    <property type="molecule type" value="Genomic_DNA"/>
</dbReference>
<comment type="caution">
    <text evidence="3">The sequence shown here is derived from an EMBL/GenBank/DDBJ whole genome shotgun (WGS) entry which is preliminary data.</text>
</comment>
<dbReference type="InterPro" id="IPR005545">
    <property type="entry name" value="YCII"/>
</dbReference>
<gene>
    <name evidence="3" type="ORF">HGP29_08030</name>
</gene>